<dbReference type="RefSeq" id="WP_338225480.1">
    <property type="nucleotide sequence ID" value="NZ_BTPD01000012.1"/>
</dbReference>
<evidence type="ECO:0000256" key="3">
    <source>
        <dbReference type="ARBA" id="ARBA00022692"/>
    </source>
</evidence>
<keyword evidence="5 7" id="KW-0472">Membrane</keyword>
<feature type="transmembrane region" description="Helical" evidence="7">
    <location>
        <begin position="77"/>
        <end position="99"/>
    </location>
</feature>
<feature type="transmembrane region" description="Helical" evidence="7">
    <location>
        <begin position="37"/>
        <end position="57"/>
    </location>
</feature>
<evidence type="ECO:0000256" key="2">
    <source>
        <dbReference type="ARBA" id="ARBA00022475"/>
    </source>
</evidence>
<name>A0ABQ6PU93_9BACT</name>
<feature type="domain" description="MotA/TolQ/ExbB proton channel" evidence="8">
    <location>
        <begin position="29"/>
        <end position="94"/>
    </location>
</feature>
<keyword evidence="10" id="KW-1185">Reference proteome</keyword>
<comment type="subcellular location">
    <subcellularLocation>
        <location evidence="1">Cell membrane</location>
        <topology evidence="1">Multi-pass membrane protein</topology>
    </subcellularLocation>
    <subcellularLocation>
        <location evidence="6">Membrane</location>
        <topology evidence="6">Multi-pass membrane protein</topology>
    </subcellularLocation>
</comment>
<dbReference type="Proteomes" id="UP001338309">
    <property type="component" value="Unassembled WGS sequence"/>
</dbReference>
<dbReference type="EMBL" id="BTPD01000012">
    <property type="protein sequence ID" value="GMQ30773.1"/>
    <property type="molecule type" value="Genomic_DNA"/>
</dbReference>
<accession>A0ABQ6PU93</accession>
<dbReference type="InterPro" id="IPR002898">
    <property type="entry name" value="MotA_ExbB_proton_chnl"/>
</dbReference>
<dbReference type="Pfam" id="PF01618">
    <property type="entry name" value="MotA_ExbB"/>
    <property type="match status" value="1"/>
</dbReference>
<sequence length="107" mass="11503">MIDLFNAGGPIIMSILTLLLVAVLMTAFKFQEWTKELGILALSVGILGQVVGLYGMFEGIESFGGNINQAMIAGGLKYSAISTIYGLLIFILSLGIRVVNKTRFVES</sequence>
<reference evidence="9 10" key="1">
    <citation type="submission" date="2023-08" db="EMBL/GenBank/DDBJ databases">
        <title>Draft genome sequence of Algoriphagus confluentis.</title>
        <authorList>
            <person name="Takatani N."/>
            <person name="Hosokawa M."/>
            <person name="Sawabe T."/>
        </authorList>
    </citation>
    <scope>NUCLEOTIDE SEQUENCE [LARGE SCALE GENOMIC DNA]</scope>
    <source>
        <strain evidence="9 10">NBRC 111222</strain>
    </source>
</reference>
<comment type="similarity">
    <text evidence="6">Belongs to the exbB/tolQ family.</text>
</comment>
<comment type="caution">
    <text evidence="9">The sequence shown here is derived from an EMBL/GenBank/DDBJ whole genome shotgun (WGS) entry which is preliminary data.</text>
</comment>
<protein>
    <recommendedName>
        <fullName evidence="8">MotA/TolQ/ExbB proton channel domain-containing protein</fullName>
    </recommendedName>
</protein>
<organism evidence="9 10">
    <name type="scientific">Algoriphagus confluentis</name>
    <dbReference type="NCBI Taxonomy" id="1697556"/>
    <lineage>
        <taxon>Bacteria</taxon>
        <taxon>Pseudomonadati</taxon>
        <taxon>Bacteroidota</taxon>
        <taxon>Cytophagia</taxon>
        <taxon>Cytophagales</taxon>
        <taxon>Cyclobacteriaceae</taxon>
        <taxon>Algoriphagus</taxon>
    </lineage>
</organism>
<evidence type="ECO:0000313" key="10">
    <source>
        <dbReference type="Proteomes" id="UP001338309"/>
    </source>
</evidence>
<proteinExistence type="inferred from homology"/>
<keyword evidence="3 7" id="KW-0812">Transmembrane</keyword>
<evidence type="ECO:0000256" key="7">
    <source>
        <dbReference type="SAM" id="Phobius"/>
    </source>
</evidence>
<evidence type="ECO:0000256" key="5">
    <source>
        <dbReference type="ARBA" id="ARBA00023136"/>
    </source>
</evidence>
<feature type="transmembrane region" description="Helical" evidence="7">
    <location>
        <begin position="12"/>
        <end position="30"/>
    </location>
</feature>
<evidence type="ECO:0000259" key="8">
    <source>
        <dbReference type="Pfam" id="PF01618"/>
    </source>
</evidence>
<evidence type="ECO:0000313" key="9">
    <source>
        <dbReference type="EMBL" id="GMQ30773.1"/>
    </source>
</evidence>
<keyword evidence="6" id="KW-0653">Protein transport</keyword>
<keyword evidence="4 7" id="KW-1133">Transmembrane helix</keyword>
<evidence type="ECO:0000256" key="6">
    <source>
        <dbReference type="RuleBase" id="RU004057"/>
    </source>
</evidence>
<evidence type="ECO:0000256" key="1">
    <source>
        <dbReference type="ARBA" id="ARBA00004651"/>
    </source>
</evidence>
<keyword evidence="6" id="KW-0813">Transport</keyword>
<gene>
    <name evidence="9" type="ORF">Aconfl_34160</name>
</gene>
<keyword evidence="2" id="KW-1003">Cell membrane</keyword>
<evidence type="ECO:0000256" key="4">
    <source>
        <dbReference type="ARBA" id="ARBA00022989"/>
    </source>
</evidence>